<protein>
    <recommendedName>
        <fullName evidence="6">Cadherin Y-type LIR-motif domain-containing protein</fullName>
    </recommendedName>
</protein>
<keyword evidence="2" id="KW-1003">Cell membrane</keyword>
<keyword evidence="4" id="KW-1133">Transmembrane helix</keyword>
<comment type="caution">
    <text evidence="7">The sequence shown here is derived from an EMBL/GenBank/DDBJ whole genome shotgun (WGS) entry which is preliminary data.</text>
</comment>
<evidence type="ECO:0000313" key="7">
    <source>
        <dbReference type="EMBL" id="KAK5901638.1"/>
    </source>
</evidence>
<name>A0AAN8CGD3_9TELE</name>
<evidence type="ECO:0000256" key="4">
    <source>
        <dbReference type="ARBA" id="ARBA00022989"/>
    </source>
</evidence>
<evidence type="ECO:0000313" key="8">
    <source>
        <dbReference type="Proteomes" id="UP001335648"/>
    </source>
</evidence>
<dbReference type="InterPro" id="IPR000233">
    <property type="entry name" value="Cadherin_Y-type_LIR"/>
</dbReference>
<organism evidence="7 8">
    <name type="scientific">Champsocephalus esox</name>
    <name type="common">pike icefish</name>
    <dbReference type="NCBI Taxonomy" id="159716"/>
    <lineage>
        <taxon>Eukaryota</taxon>
        <taxon>Metazoa</taxon>
        <taxon>Chordata</taxon>
        <taxon>Craniata</taxon>
        <taxon>Vertebrata</taxon>
        <taxon>Euteleostomi</taxon>
        <taxon>Actinopterygii</taxon>
        <taxon>Neopterygii</taxon>
        <taxon>Teleostei</taxon>
        <taxon>Neoteleostei</taxon>
        <taxon>Acanthomorphata</taxon>
        <taxon>Eupercaria</taxon>
        <taxon>Perciformes</taxon>
        <taxon>Notothenioidei</taxon>
        <taxon>Channichthyidae</taxon>
        <taxon>Champsocephalus</taxon>
    </lineage>
</organism>
<dbReference type="GO" id="GO:0002009">
    <property type="term" value="P:morphogenesis of an epithelium"/>
    <property type="evidence" value="ECO:0007669"/>
    <property type="project" value="UniProtKB-ARBA"/>
</dbReference>
<sequence>MEVDNNSHRDLGYGYGGAAISINTRQHTTAHTTALYEHIALPDALLNDYYSQKAMCYLPAKDCSLEYHFEGQGSSAGSVGDYGLLETNNDLQFLDDLGPKFKTLSDICSPPKPTPSLTHNIVAAVQTTVNKVEPVVMRKVERSIETDHTDVKKETVMSSTNISKSSVNTVSTAHQSMTLPKVTNISHSNALPHQARTVFIQPVYYATNPVLQPMHYVVQPQLQNTVMLAEGSHGANCQGLYVVSGPQGSPPGLVIQGIEGPQSPASPVSPCLLSTW</sequence>
<evidence type="ECO:0000256" key="3">
    <source>
        <dbReference type="ARBA" id="ARBA00022692"/>
    </source>
</evidence>
<gene>
    <name evidence="7" type="ORF">CesoFtcFv8_006983</name>
</gene>
<keyword evidence="5" id="KW-0325">Glycoprotein</keyword>
<dbReference type="Gene3D" id="4.10.900.10">
    <property type="entry name" value="TCF3-CBD (Catenin binding domain)"/>
    <property type="match status" value="1"/>
</dbReference>
<dbReference type="AlphaFoldDB" id="A0AAN8CGD3"/>
<evidence type="ECO:0000256" key="2">
    <source>
        <dbReference type="ARBA" id="ARBA00022475"/>
    </source>
</evidence>
<keyword evidence="8" id="KW-1185">Reference proteome</keyword>
<accession>A0AAN8CGD3</accession>
<dbReference type="EMBL" id="JAULUE010002051">
    <property type="protein sequence ID" value="KAK5901638.1"/>
    <property type="molecule type" value="Genomic_DNA"/>
</dbReference>
<evidence type="ECO:0000256" key="1">
    <source>
        <dbReference type="ARBA" id="ARBA00004236"/>
    </source>
</evidence>
<dbReference type="GO" id="GO:0007156">
    <property type="term" value="P:homophilic cell adhesion via plasma membrane adhesion molecules"/>
    <property type="evidence" value="ECO:0007669"/>
    <property type="project" value="InterPro"/>
</dbReference>
<dbReference type="GO" id="GO:0005886">
    <property type="term" value="C:plasma membrane"/>
    <property type="evidence" value="ECO:0007669"/>
    <property type="project" value="UniProtKB-SubCell"/>
</dbReference>
<keyword evidence="4" id="KW-0472">Membrane</keyword>
<dbReference type="PRINTS" id="PR01818">
    <property type="entry name" value="DESMOCADHERN"/>
</dbReference>
<proteinExistence type="predicted"/>
<dbReference type="Pfam" id="PF01049">
    <property type="entry name" value="CADH_Y-type_LIR"/>
    <property type="match status" value="1"/>
</dbReference>
<feature type="domain" description="Cadherin Y-type LIR-motif" evidence="6">
    <location>
        <begin position="61"/>
        <end position="108"/>
    </location>
</feature>
<reference evidence="7 8" key="1">
    <citation type="journal article" date="2023" name="Mol. Biol. Evol.">
        <title>Genomics of Secondarily Temperate Adaptation in the Only Non-Antarctic Icefish.</title>
        <authorList>
            <person name="Rivera-Colon A.G."/>
            <person name="Rayamajhi N."/>
            <person name="Minhas B.F."/>
            <person name="Madrigal G."/>
            <person name="Bilyk K.T."/>
            <person name="Yoon V."/>
            <person name="Hune M."/>
            <person name="Gregory S."/>
            <person name="Cheng C.H.C."/>
            <person name="Catchen J.M."/>
        </authorList>
    </citation>
    <scope>NUCLEOTIDE SEQUENCE [LARGE SCALE GENOMIC DNA]</scope>
    <source>
        <strain evidence="7">JC2023a</strain>
    </source>
</reference>
<dbReference type="Proteomes" id="UP001335648">
    <property type="component" value="Unassembled WGS sequence"/>
</dbReference>
<keyword evidence="3" id="KW-0812">Transmembrane</keyword>
<evidence type="ECO:0000256" key="5">
    <source>
        <dbReference type="ARBA" id="ARBA00023180"/>
    </source>
</evidence>
<dbReference type="InterPro" id="IPR009122">
    <property type="entry name" value="Desmosomal_cadherin"/>
</dbReference>
<dbReference type="GO" id="GO:0005509">
    <property type="term" value="F:calcium ion binding"/>
    <property type="evidence" value="ECO:0007669"/>
    <property type="project" value="InterPro"/>
</dbReference>
<dbReference type="InterPro" id="IPR027397">
    <property type="entry name" value="Catenin-bd_sf"/>
</dbReference>
<comment type="subcellular location">
    <subcellularLocation>
        <location evidence="1">Cell membrane</location>
    </subcellularLocation>
</comment>
<evidence type="ECO:0000259" key="6">
    <source>
        <dbReference type="Pfam" id="PF01049"/>
    </source>
</evidence>